<gene>
    <name evidence="3" type="ORF">CYJ26_04350</name>
</gene>
<keyword evidence="2" id="KW-0732">Signal</keyword>
<keyword evidence="1" id="KW-1133">Transmembrane helix</keyword>
<evidence type="ECO:0000256" key="1">
    <source>
        <dbReference type="SAM" id="Phobius"/>
    </source>
</evidence>
<dbReference type="EMBL" id="PKHA01000003">
    <property type="protein sequence ID" value="PKY98948.1"/>
    <property type="molecule type" value="Genomic_DNA"/>
</dbReference>
<sequence length="178" mass="18698">MTTWRGLVLCALALAVVLVAWASTDTAPLMTTTAPSTRPQPSAAPTVLLPSLQPIAPPEPLAGTGTSWWALALVVMVVLVAGVLACLVAWRLVRFLLAHLQGLQPVAVDTPAEGCGPDLALLSPSQAARQVEALRHGSPVNAIVAAWMALERDVTQVGVGTRPHETSTELVLRVRAQR</sequence>
<keyword evidence="1" id="KW-0472">Membrane</keyword>
<dbReference type="Proteomes" id="UP000234778">
    <property type="component" value="Unassembled WGS sequence"/>
</dbReference>
<accession>A0A2I1KTM1</accession>
<evidence type="ECO:0000313" key="4">
    <source>
        <dbReference type="Proteomes" id="UP000234778"/>
    </source>
</evidence>
<feature type="chain" id="PRO_5014125402" evidence="2">
    <location>
        <begin position="23"/>
        <end position="178"/>
    </location>
</feature>
<protein>
    <submittedName>
        <fullName evidence="3">Uncharacterized protein</fullName>
    </submittedName>
</protein>
<evidence type="ECO:0000256" key="2">
    <source>
        <dbReference type="SAM" id="SignalP"/>
    </source>
</evidence>
<keyword evidence="1" id="KW-0812">Transmembrane</keyword>
<evidence type="ECO:0000313" key="3">
    <source>
        <dbReference type="EMBL" id="PKY98948.1"/>
    </source>
</evidence>
<reference evidence="3 4" key="1">
    <citation type="submission" date="2017-12" db="EMBL/GenBank/DDBJ databases">
        <title>Phylogenetic diversity of female urinary microbiome.</title>
        <authorList>
            <person name="Thomas-White K."/>
            <person name="Wolfe A.J."/>
        </authorList>
    </citation>
    <scope>NUCLEOTIDE SEQUENCE [LARGE SCALE GENOMIC DNA]</scope>
    <source>
        <strain evidence="3 4">UMB0319</strain>
    </source>
</reference>
<proteinExistence type="predicted"/>
<organism evidence="3 4">
    <name type="scientific">Actinomyces urogenitalis</name>
    <dbReference type="NCBI Taxonomy" id="103621"/>
    <lineage>
        <taxon>Bacteria</taxon>
        <taxon>Bacillati</taxon>
        <taxon>Actinomycetota</taxon>
        <taxon>Actinomycetes</taxon>
        <taxon>Actinomycetales</taxon>
        <taxon>Actinomycetaceae</taxon>
        <taxon>Actinomyces</taxon>
    </lineage>
</organism>
<feature type="signal peptide" evidence="2">
    <location>
        <begin position="1"/>
        <end position="22"/>
    </location>
</feature>
<name>A0A2I1KTM1_9ACTO</name>
<feature type="transmembrane region" description="Helical" evidence="1">
    <location>
        <begin position="68"/>
        <end position="90"/>
    </location>
</feature>
<comment type="caution">
    <text evidence="3">The sequence shown here is derived from an EMBL/GenBank/DDBJ whole genome shotgun (WGS) entry which is preliminary data.</text>
</comment>
<dbReference type="AlphaFoldDB" id="A0A2I1KTM1"/>